<evidence type="ECO:0000313" key="4">
    <source>
        <dbReference type="Proteomes" id="UP001321473"/>
    </source>
</evidence>
<dbReference type="Pfam" id="PF00041">
    <property type="entry name" value="fn3"/>
    <property type="match status" value="1"/>
</dbReference>
<evidence type="ECO:0000313" key="3">
    <source>
        <dbReference type="EMBL" id="KAK8763884.1"/>
    </source>
</evidence>
<dbReference type="EMBL" id="JARKHS020028891">
    <property type="protein sequence ID" value="KAK8763884.1"/>
    <property type="molecule type" value="Genomic_DNA"/>
</dbReference>
<dbReference type="InterPro" id="IPR003961">
    <property type="entry name" value="FN3_dom"/>
</dbReference>
<dbReference type="Proteomes" id="UP001321473">
    <property type="component" value="Unassembled WGS sequence"/>
</dbReference>
<evidence type="ECO:0000259" key="2">
    <source>
        <dbReference type="SMART" id="SM00060"/>
    </source>
</evidence>
<protein>
    <recommendedName>
        <fullName evidence="2">Fibronectin type-III domain-containing protein</fullName>
    </recommendedName>
</protein>
<gene>
    <name evidence="3" type="ORF">V5799_033507</name>
</gene>
<dbReference type="Gene3D" id="2.60.40.10">
    <property type="entry name" value="Immunoglobulins"/>
    <property type="match status" value="4"/>
</dbReference>
<reference evidence="3 4" key="1">
    <citation type="journal article" date="2023" name="Arcadia Sci">
        <title>De novo assembly of a long-read Amblyomma americanum tick genome.</title>
        <authorList>
            <person name="Chou S."/>
            <person name="Poskanzer K.E."/>
            <person name="Rollins M."/>
            <person name="Thuy-Boun P.S."/>
        </authorList>
    </citation>
    <scope>NUCLEOTIDE SEQUENCE [LARGE SCALE GENOMIC DNA]</scope>
    <source>
        <strain evidence="3">F_SG_1</strain>
        <tissue evidence="3">Salivary glands</tissue>
    </source>
</reference>
<dbReference type="InterPro" id="IPR050991">
    <property type="entry name" value="ECM_Regulatory_Proteins"/>
</dbReference>
<keyword evidence="4" id="KW-1185">Reference proteome</keyword>
<dbReference type="CDD" id="cd00063">
    <property type="entry name" value="FN3"/>
    <property type="match status" value="1"/>
</dbReference>
<comment type="caution">
    <text evidence="3">The sequence shown here is derived from an EMBL/GenBank/DDBJ whole genome shotgun (WGS) entry which is preliminary data.</text>
</comment>
<dbReference type="SMART" id="SM00060">
    <property type="entry name" value="FN3"/>
    <property type="match status" value="4"/>
</dbReference>
<dbReference type="InterPro" id="IPR013783">
    <property type="entry name" value="Ig-like_fold"/>
</dbReference>
<keyword evidence="1" id="KW-0677">Repeat</keyword>
<organism evidence="3 4">
    <name type="scientific">Amblyomma americanum</name>
    <name type="common">Lone star tick</name>
    <dbReference type="NCBI Taxonomy" id="6943"/>
    <lineage>
        <taxon>Eukaryota</taxon>
        <taxon>Metazoa</taxon>
        <taxon>Ecdysozoa</taxon>
        <taxon>Arthropoda</taxon>
        <taxon>Chelicerata</taxon>
        <taxon>Arachnida</taxon>
        <taxon>Acari</taxon>
        <taxon>Parasitiformes</taxon>
        <taxon>Ixodida</taxon>
        <taxon>Ixodoidea</taxon>
        <taxon>Ixodidae</taxon>
        <taxon>Amblyomminae</taxon>
        <taxon>Amblyomma</taxon>
    </lineage>
</organism>
<proteinExistence type="predicted"/>
<dbReference type="SUPFAM" id="SSF49265">
    <property type="entry name" value="Fibronectin type III"/>
    <property type="match status" value="3"/>
</dbReference>
<feature type="domain" description="Fibronectin type-III" evidence="2">
    <location>
        <begin position="205"/>
        <end position="290"/>
    </location>
</feature>
<feature type="non-terminal residue" evidence="3">
    <location>
        <position position="515"/>
    </location>
</feature>
<feature type="domain" description="Fibronectin type-III" evidence="2">
    <location>
        <begin position="304"/>
        <end position="392"/>
    </location>
</feature>
<dbReference type="PANTHER" id="PTHR46708:SF2">
    <property type="entry name" value="FIBRONECTIN TYPE-III DOMAIN-CONTAINING PROTEIN"/>
    <property type="match status" value="1"/>
</dbReference>
<dbReference type="InterPro" id="IPR036116">
    <property type="entry name" value="FN3_sf"/>
</dbReference>
<name>A0AAQ4DN44_AMBAM</name>
<accession>A0AAQ4DN44</accession>
<dbReference type="AlphaFoldDB" id="A0AAQ4DN44"/>
<feature type="domain" description="Fibronectin type-III" evidence="2">
    <location>
        <begin position="97"/>
        <end position="186"/>
    </location>
</feature>
<sequence>MTGIEPSRSRLQWEPPAKIYGTLKEYKVKVCDTYKSCDGEHAMNGCAEYETLEAQLEFDSTAGTQYCVAITAAMECGAVNISSRPVVAPFKTPLLVLPDVASLSLVAAGSDFFTVKWERPEVPFDYYMIEAAQPNENSSERAEARRAGSCSSGTIIHPNQTQVTCSSLKPCTKWTFTVHTYSIGPPALTSLGASLYDISVLDQVPDAPSNITAVRRGASEVLLRWEAPVDPVPKSIEIYSVEVCESCFGGERGLCCWTRNTSHPSLAVSRTADETFWVHVSAGRQCAGEVAWSKATTKEFAFAPQDVTALRVTAVGDDAFTAAWNRPKERFDYYLVEVTGTRKRSNGVTQSSLASCANGTIIHPDVTQVTCGQFEAHSNVSLTVRTHRNGPPERTSPGVTLGGICIPGAAGPPDVTNLKLGTVNTNTFSVTWVRPKGCFDSYVVELYEGESASYPAQGTIGTCEGTIIVPDNNFITCRQVEKCKDLSVIVRTRSKGPPLRASPGATLQDIFNVRE</sequence>
<dbReference type="PANTHER" id="PTHR46708">
    <property type="entry name" value="TENASCIN"/>
    <property type="match status" value="1"/>
</dbReference>
<evidence type="ECO:0000256" key="1">
    <source>
        <dbReference type="ARBA" id="ARBA00022737"/>
    </source>
</evidence>
<feature type="domain" description="Fibronectin type-III" evidence="2">
    <location>
        <begin position="412"/>
        <end position="498"/>
    </location>
</feature>